<dbReference type="EMBL" id="JAZDQJ010000007">
    <property type="protein sequence ID" value="MEE1933388.1"/>
    <property type="molecule type" value="Genomic_DNA"/>
</dbReference>
<organism evidence="1 2">
    <name type="scientific">Pseudomonas ulcerans</name>
    <dbReference type="NCBI Taxonomy" id="3115852"/>
    <lineage>
        <taxon>Bacteria</taxon>
        <taxon>Pseudomonadati</taxon>
        <taxon>Pseudomonadota</taxon>
        <taxon>Gammaproteobacteria</taxon>
        <taxon>Pseudomonadales</taxon>
        <taxon>Pseudomonadaceae</taxon>
        <taxon>Pseudomonas</taxon>
    </lineage>
</organism>
<evidence type="ECO:0000313" key="2">
    <source>
        <dbReference type="Proteomes" id="UP001335100"/>
    </source>
</evidence>
<proteinExistence type="predicted"/>
<reference evidence="1 2" key="1">
    <citation type="submission" date="2024-01" db="EMBL/GenBank/DDBJ databases">
        <title>Unpublished Manusciprt.</title>
        <authorList>
            <person name="Duman M."/>
            <person name="Valdes E.G."/>
            <person name="Ajmi N."/>
            <person name="Altun S."/>
            <person name="Saticioglu I.B."/>
        </authorList>
    </citation>
    <scope>NUCLEOTIDE SEQUENCE [LARGE SCALE GENOMIC DNA]</scope>
    <source>
        <strain evidence="1 2">148P</strain>
    </source>
</reference>
<comment type="caution">
    <text evidence="1">The sequence shown here is derived from an EMBL/GenBank/DDBJ whole genome shotgun (WGS) entry which is preliminary data.</text>
</comment>
<protein>
    <submittedName>
        <fullName evidence="1">Uncharacterized protein</fullName>
    </submittedName>
</protein>
<gene>
    <name evidence="1" type="ORF">V0R50_09145</name>
</gene>
<dbReference type="Proteomes" id="UP001335100">
    <property type="component" value="Unassembled WGS sequence"/>
</dbReference>
<accession>A0ABU7HPG0</accession>
<keyword evidence="2" id="KW-1185">Reference proteome</keyword>
<evidence type="ECO:0000313" key="1">
    <source>
        <dbReference type="EMBL" id="MEE1933388.1"/>
    </source>
</evidence>
<sequence length="492" mass="53626">MSRPSNTEPLVLAPAVVEALLDDIEGGQPNLLPFEDTLAPLRVEIPMWGNSDPTADAPETLLLLWNGNEVGKRIWTTPVQPGELFLDIASEHLAEGVQSLEYWVKIYNGESAYGQPLPITIDKTAPVLGADQGALLFRQEVVDHGVTVKYLEQNGDEVQAEIPTYREARAGDVLTWYWDTQPFEFNQVGSRTLGLDDIGQPLYLTFAGAMIRERGDGTRYVHYQVQDRAGTPPAASRPVGLEVCATPIPRELPWLNVIEADGIGEQQVLDPDKAVRSDIQVALDPDTVIHPGEEVWVQWGEPGTFGAFRGRLDTEADPRACWIPKANIAIAIGKTPVLYYEVISAEELLPSTPQSVRVLTFPVGSMPTVQCAGHMGNGTLSLAGVPASGAKLTLQWWKLMSTDQMVRIVVSGISTTSGSISYEALRDHRVTQAELGVGIGANGKVVIAKAFLAQLMLDQAFSVRVYVSFDLGETWPLEVAPNFPTLKPRLVS</sequence>
<dbReference type="RefSeq" id="WP_330074269.1">
    <property type="nucleotide sequence ID" value="NZ_JAZDQJ010000007.1"/>
</dbReference>
<name>A0ABU7HPG0_9PSED</name>